<accession>A0A2G8SFG5</accession>
<protein>
    <submittedName>
        <fullName evidence="2">Uncharacterized protein</fullName>
    </submittedName>
</protein>
<name>A0A2G8SFG5_9APHY</name>
<organism evidence="2 3">
    <name type="scientific">Ganoderma sinense ZZ0214-1</name>
    <dbReference type="NCBI Taxonomy" id="1077348"/>
    <lineage>
        <taxon>Eukaryota</taxon>
        <taxon>Fungi</taxon>
        <taxon>Dikarya</taxon>
        <taxon>Basidiomycota</taxon>
        <taxon>Agaricomycotina</taxon>
        <taxon>Agaricomycetes</taxon>
        <taxon>Polyporales</taxon>
        <taxon>Polyporaceae</taxon>
        <taxon>Ganoderma</taxon>
    </lineage>
</organism>
<proteinExistence type="predicted"/>
<evidence type="ECO:0000313" key="3">
    <source>
        <dbReference type="Proteomes" id="UP000230002"/>
    </source>
</evidence>
<dbReference type="Proteomes" id="UP000230002">
    <property type="component" value="Unassembled WGS sequence"/>
</dbReference>
<dbReference type="EMBL" id="AYKW01000010">
    <property type="protein sequence ID" value="PIL32510.1"/>
    <property type="molecule type" value="Genomic_DNA"/>
</dbReference>
<gene>
    <name evidence="2" type="ORF">GSI_05213</name>
</gene>
<feature type="compositionally biased region" description="Low complexity" evidence="1">
    <location>
        <begin position="133"/>
        <end position="165"/>
    </location>
</feature>
<evidence type="ECO:0000313" key="2">
    <source>
        <dbReference type="EMBL" id="PIL32510.1"/>
    </source>
</evidence>
<feature type="region of interest" description="Disordered" evidence="1">
    <location>
        <begin position="1"/>
        <end position="165"/>
    </location>
</feature>
<reference evidence="2 3" key="1">
    <citation type="journal article" date="2015" name="Sci. Rep.">
        <title>Chromosome-level genome map provides insights into diverse defense mechanisms in the medicinal fungus Ganoderma sinense.</title>
        <authorList>
            <person name="Zhu Y."/>
            <person name="Xu J."/>
            <person name="Sun C."/>
            <person name="Zhou S."/>
            <person name="Xu H."/>
            <person name="Nelson D.R."/>
            <person name="Qian J."/>
            <person name="Song J."/>
            <person name="Luo H."/>
            <person name="Xiang L."/>
            <person name="Li Y."/>
            <person name="Xu Z."/>
            <person name="Ji A."/>
            <person name="Wang L."/>
            <person name="Lu S."/>
            <person name="Hayward A."/>
            <person name="Sun W."/>
            <person name="Li X."/>
            <person name="Schwartz D.C."/>
            <person name="Wang Y."/>
            <person name="Chen S."/>
        </authorList>
    </citation>
    <scope>NUCLEOTIDE SEQUENCE [LARGE SCALE GENOMIC DNA]</scope>
    <source>
        <strain evidence="2 3">ZZ0214-1</strain>
    </source>
</reference>
<dbReference type="AlphaFoldDB" id="A0A2G8SFG5"/>
<keyword evidence="3" id="KW-1185">Reference proteome</keyword>
<comment type="caution">
    <text evidence="2">The sequence shown here is derived from an EMBL/GenBank/DDBJ whole genome shotgun (WGS) entry which is preliminary data.</text>
</comment>
<feature type="compositionally biased region" description="Low complexity" evidence="1">
    <location>
        <begin position="60"/>
        <end position="111"/>
    </location>
</feature>
<evidence type="ECO:0000256" key="1">
    <source>
        <dbReference type="SAM" id="MobiDB-lite"/>
    </source>
</evidence>
<sequence length="165" mass="17602">MALAAPWPAHSARDTYKRGGTMTRMPSGLSRPPTRTTSHNHHQVPSEISDQYPRSSSCLARTRSPSRNSRSRPSNTRTSTGPSSPSYPAAATRRGTRCSGTSTRTSSTRARQPASCPRRGSWAARRSARSQRRTSPTAGSSARSAASRSSGGTPTGTARRGSSMR</sequence>
<feature type="compositionally biased region" description="Polar residues" evidence="1">
    <location>
        <begin position="46"/>
        <end position="59"/>
    </location>
</feature>